<accession>A0AAP2CTX4</accession>
<evidence type="ECO:0000313" key="3">
    <source>
        <dbReference type="Proteomes" id="UP001315686"/>
    </source>
</evidence>
<sequence>MQTATKTTLALLAAAMLAACGADGAPVRPTANLAIGISPSGNVTIRPTATVQSGPVTVRTGL</sequence>
<dbReference type="RefSeq" id="WP_327795724.1">
    <property type="nucleotide sequence ID" value="NZ_JADQAZ010000005.1"/>
</dbReference>
<organism evidence="2 3">
    <name type="scientific">Harenicola maris</name>
    <dbReference type="NCBI Taxonomy" id="2841044"/>
    <lineage>
        <taxon>Bacteria</taxon>
        <taxon>Pseudomonadati</taxon>
        <taxon>Pseudomonadota</taxon>
        <taxon>Alphaproteobacteria</taxon>
        <taxon>Rhodobacterales</taxon>
        <taxon>Paracoccaceae</taxon>
        <taxon>Harenicola</taxon>
    </lineage>
</organism>
<evidence type="ECO:0000313" key="2">
    <source>
        <dbReference type="EMBL" id="MBT0959491.1"/>
    </source>
</evidence>
<proteinExistence type="predicted"/>
<dbReference type="EMBL" id="JADQAZ010000005">
    <property type="protein sequence ID" value="MBT0959491.1"/>
    <property type="molecule type" value="Genomic_DNA"/>
</dbReference>
<feature type="chain" id="PRO_5042887571" description="Argininosuccinate lyase" evidence="1">
    <location>
        <begin position="25"/>
        <end position="62"/>
    </location>
</feature>
<evidence type="ECO:0008006" key="4">
    <source>
        <dbReference type="Google" id="ProtNLM"/>
    </source>
</evidence>
<comment type="caution">
    <text evidence="2">The sequence shown here is derived from an EMBL/GenBank/DDBJ whole genome shotgun (WGS) entry which is preliminary data.</text>
</comment>
<gene>
    <name evidence="2" type="ORF">IV417_19035</name>
</gene>
<evidence type="ECO:0000256" key="1">
    <source>
        <dbReference type="SAM" id="SignalP"/>
    </source>
</evidence>
<keyword evidence="1" id="KW-0732">Signal</keyword>
<dbReference type="Proteomes" id="UP001315686">
    <property type="component" value="Unassembled WGS sequence"/>
</dbReference>
<protein>
    <recommendedName>
        <fullName evidence="4">Argininosuccinate lyase</fullName>
    </recommendedName>
</protein>
<feature type="signal peptide" evidence="1">
    <location>
        <begin position="1"/>
        <end position="24"/>
    </location>
</feature>
<dbReference type="AlphaFoldDB" id="A0AAP2CTX4"/>
<dbReference type="PROSITE" id="PS51257">
    <property type="entry name" value="PROKAR_LIPOPROTEIN"/>
    <property type="match status" value="1"/>
</dbReference>
<reference evidence="2 3" key="1">
    <citation type="journal article" date="2021" name="Arch. Microbiol.">
        <title>Harenicola maris gen. nov., sp. nov. isolated from the Sea of Japan shallow sediments.</title>
        <authorList>
            <person name="Romanenko L.A."/>
            <person name="Kurilenko V.V."/>
            <person name="Chernysheva N.Y."/>
            <person name="Tekutyeva L.A."/>
            <person name="Velansky P.V."/>
            <person name="Svetashev V.I."/>
            <person name="Isaeva M.P."/>
        </authorList>
    </citation>
    <scope>NUCLEOTIDE SEQUENCE [LARGE SCALE GENOMIC DNA]</scope>
    <source>
        <strain evidence="2 3">KMM 3653</strain>
    </source>
</reference>
<keyword evidence="3" id="KW-1185">Reference proteome</keyword>
<name>A0AAP2CTX4_9RHOB</name>